<dbReference type="Pfam" id="PF24298">
    <property type="entry name" value="DUF7482"/>
    <property type="match status" value="1"/>
</dbReference>
<name>A0A6J4TJ26_9ACTN</name>
<organism evidence="3">
    <name type="scientific">uncultured Solirubrobacteraceae bacterium</name>
    <dbReference type="NCBI Taxonomy" id="1162706"/>
    <lineage>
        <taxon>Bacteria</taxon>
        <taxon>Bacillati</taxon>
        <taxon>Actinomycetota</taxon>
        <taxon>Thermoleophilia</taxon>
        <taxon>Solirubrobacterales</taxon>
        <taxon>Solirubrobacteraceae</taxon>
        <taxon>environmental samples</taxon>
    </lineage>
</organism>
<feature type="compositionally biased region" description="Basic and acidic residues" evidence="1">
    <location>
        <begin position="94"/>
        <end position="136"/>
    </location>
</feature>
<feature type="region of interest" description="Disordered" evidence="1">
    <location>
        <begin position="365"/>
        <end position="387"/>
    </location>
</feature>
<proteinExistence type="predicted"/>
<accession>A0A6J4TJ26</accession>
<feature type="compositionally biased region" description="Gly residues" evidence="1">
    <location>
        <begin position="64"/>
        <end position="74"/>
    </location>
</feature>
<sequence>MPHGAESARADPDVPAGGLRGGGLAGVRLRPSRRRGGGGSGRRRDGHPLVDLRVEEHRRAEVEAGGGRGDGVGAEHGPPQQPRAECDEEGDEAGEPHPSRGEPHGQREVVRQQGARDPDAREHHDGDERDGEHPDGEGPCAGHAEVCLLPSAGRYARRGGAAGWRPGGAGTLVTRIRGRETNPVAGRFSAGSIPSPGDPRMTLSLHGRRRTAAAVCCGALAILGAGTAVGQVAESPSPVDDVRPAPGAFGTDVPVTYQGPAPSTVKKELIGPHELVRAGDYDLDKGTVTLPLYRGEVGQGRRPVWYILTDTSDRDEADSLGLNFSPKLKYGDVDLATRKARLVKGNTLRFQSGSVDFSPERRIAPGTGMDAYPPSVAQPGSRGSETYSPLVKVTNTRTVYNAPIVSMASPAELEAMTGAGSVDHAKVHDKVVAIDYAERTVTLTLTTGFSFSRPILYLSTDANDPAVATLEESTFAPGLQDVTVGGDDGAFSAVERIFIASNGPTGVENPQRQGLNSALTDGRSPLNVFGGIPTIATDYSPLWDANIYTWTKASIDKGYRSRETEEFRILGLAQQGHITGPDGKPFGSVGGIINCPPMFRLL</sequence>
<feature type="compositionally biased region" description="Basic and acidic residues" evidence="1">
    <location>
        <begin position="1"/>
        <end position="12"/>
    </location>
</feature>
<gene>
    <name evidence="3" type="ORF">AVDCRST_MAG13-3538</name>
</gene>
<protein>
    <recommendedName>
        <fullName evidence="2">DUF7482 domain-containing protein</fullName>
    </recommendedName>
</protein>
<reference evidence="3" key="1">
    <citation type="submission" date="2020-02" db="EMBL/GenBank/DDBJ databases">
        <authorList>
            <person name="Meier V. D."/>
        </authorList>
    </citation>
    <scope>NUCLEOTIDE SEQUENCE</scope>
    <source>
        <strain evidence="3">AVDCRST_MAG13</strain>
    </source>
</reference>
<dbReference type="EMBL" id="CADCVO010000553">
    <property type="protein sequence ID" value="CAA9523382.1"/>
    <property type="molecule type" value="Genomic_DNA"/>
</dbReference>
<feature type="compositionally biased region" description="Basic and acidic residues" evidence="1">
    <location>
        <begin position="42"/>
        <end position="62"/>
    </location>
</feature>
<feature type="region of interest" description="Disordered" evidence="1">
    <location>
        <begin position="1"/>
        <end position="142"/>
    </location>
</feature>
<feature type="domain" description="DUF7482" evidence="2">
    <location>
        <begin position="303"/>
        <end position="552"/>
    </location>
</feature>
<dbReference type="InterPro" id="IPR055905">
    <property type="entry name" value="DUF7482"/>
</dbReference>
<dbReference type="AlphaFoldDB" id="A0A6J4TJ26"/>
<evidence type="ECO:0000313" key="3">
    <source>
        <dbReference type="EMBL" id="CAA9523382.1"/>
    </source>
</evidence>
<evidence type="ECO:0000259" key="2">
    <source>
        <dbReference type="Pfam" id="PF24298"/>
    </source>
</evidence>
<evidence type="ECO:0000256" key="1">
    <source>
        <dbReference type="SAM" id="MobiDB-lite"/>
    </source>
</evidence>